<reference evidence="2" key="1">
    <citation type="submission" date="2014-12" db="EMBL/GenBank/DDBJ databases">
        <title>Insight into the proteome of Arion vulgaris.</title>
        <authorList>
            <person name="Aradska J."/>
            <person name="Bulat T."/>
            <person name="Smidak R."/>
            <person name="Sarate P."/>
            <person name="Gangsoo J."/>
            <person name="Sialana F."/>
            <person name="Bilban M."/>
            <person name="Lubec G."/>
        </authorList>
    </citation>
    <scope>NUCLEOTIDE SEQUENCE</scope>
    <source>
        <tissue evidence="2">Skin</tissue>
    </source>
</reference>
<evidence type="ECO:0000259" key="1">
    <source>
        <dbReference type="Pfam" id="PF00144"/>
    </source>
</evidence>
<evidence type="ECO:0000313" key="2">
    <source>
        <dbReference type="EMBL" id="CEK68185.1"/>
    </source>
</evidence>
<dbReference type="Pfam" id="PF00144">
    <property type="entry name" value="Beta-lactamase"/>
    <property type="match status" value="1"/>
</dbReference>
<dbReference type="Gene3D" id="3.40.710.10">
    <property type="entry name" value="DD-peptidase/beta-lactamase superfamily"/>
    <property type="match status" value="1"/>
</dbReference>
<dbReference type="AlphaFoldDB" id="A0A0B6ZKA6"/>
<name>A0A0B6ZKA6_9EUPU</name>
<dbReference type="PANTHER" id="PTHR46825">
    <property type="entry name" value="D-ALANYL-D-ALANINE-CARBOXYPEPTIDASE/ENDOPEPTIDASE AMPH"/>
    <property type="match status" value="1"/>
</dbReference>
<gene>
    <name evidence="2" type="primary">ORF65431</name>
</gene>
<organism evidence="2">
    <name type="scientific">Arion vulgaris</name>
    <dbReference type="NCBI Taxonomy" id="1028688"/>
    <lineage>
        <taxon>Eukaryota</taxon>
        <taxon>Metazoa</taxon>
        <taxon>Spiralia</taxon>
        <taxon>Lophotrochozoa</taxon>
        <taxon>Mollusca</taxon>
        <taxon>Gastropoda</taxon>
        <taxon>Heterobranchia</taxon>
        <taxon>Euthyneura</taxon>
        <taxon>Panpulmonata</taxon>
        <taxon>Eupulmonata</taxon>
        <taxon>Stylommatophora</taxon>
        <taxon>Helicina</taxon>
        <taxon>Arionoidea</taxon>
        <taxon>Arionidae</taxon>
        <taxon>Arion</taxon>
    </lineage>
</organism>
<feature type="non-terminal residue" evidence="2">
    <location>
        <position position="106"/>
    </location>
</feature>
<feature type="domain" description="Beta-lactamase-related" evidence="1">
    <location>
        <begin position="14"/>
        <end position="77"/>
    </location>
</feature>
<dbReference type="InterPro" id="IPR001466">
    <property type="entry name" value="Beta-lactam-related"/>
</dbReference>
<dbReference type="InterPro" id="IPR012338">
    <property type="entry name" value="Beta-lactam/transpept-like"/>
</dbReference>
<proteinExistence type="predicted"/>
<dbReference type="SUPFAM" id="SSF56601">
    <property type="entry name" value="beta-lactamase/transpeptidase-like"/>
    <property type="match status" value="1"/>
</dbReference>
<protein>
    <recommendedName>
        <fullName evidence="1">Beta-lactamase-related domain-containing protein</fullName>
    </recommendedName>
</protein>
<sequence length="106" mass="12203">CVIKEHPDSQTYNSALLAYALRRKLQFSPGTWHSYSNLGYLILGEVVETLSGQPFHHVMKRFLQDLDIHNIIVGKKARAHWTSKEVEYFNNREPQVTDSIYPGEGD</sequence>
<dbReference type="PANTHER" id="PTHR46825:SF9">
    <property type="entry name" value="BETA-LACTAMASE-RELATED DOMAIN-CONTAINING PROTEIN"/>
    <property type="match status" value="1"/>
</dbReference>
<accession>A0A0B6ZKA6</accession>
<dbReference type="InterPro" id="IPR050491">
    <property type="entry name" value="AmpC-like"/>
</dbReference>
<feature type="non-terminal residue" evidence="2">
    <location>
        <position position="1"/>
    </location>
</feature>
<dbReference type="EMBL" id="HACG01021320">
    <property type="protein sequence ID" value="CEK68185.1"/>
    <property type="molecule type" value="Transcribed_RNA"/>
</dbReference>